<reference evidence="2 3" key="1">
    <citation type="submission" date="2010-08" db="EMBL/GenBank/DDBJ databases">
        <authorList>
            <consortium name="US DOE Joint Genome Institute (JGI-PGF)"/>
            <person name="Lucas S."/>
            <person name="Copeland A."/>
            <person name="Lapidus A."/>
            <person name="Cheng J.-F."/>
            <person name="Bruce D."/>
            <person name="Goodwin L."/>
            <person name="Pitluck S."/>
            <person name="Land M.L."/>
            <person name="Hauser L."/>
            <person name="Chang Y.-J."/>
            <person name="Anderson I.J."/>
            <person name="Johnson E."/>
            <person name="Mulhopadhyay B."/>
            <person name="Kyrpides N."/>
            <person name="Woyke T.J."/>
        </authorList>
    </citation>
    <scope>NUCLEOTIDE SEQUENCE [LARGE SCALE GENOMIC DNA]</scope>
    <source>
        <strain evidence="2 3">6</strain>
    </source>
</reference>
<dbReference type="OrthoDB" id="2081534at2"/>
<dbReference type="EMBL" id="CM001487">
    <property type="protein sequence ID" value="EIM56711.1"/>
    <property type="molecule type" value="Genomic_DNA"/>
</dbReference>
<evidence type="ECO:0000313" key="3">
    <source>
        <dbReference type="Proteomes" id="UP000005753"/>
    </source>
</evidence>
<dbReference type="PROSITE" id="PS51257">
    <property type="entry name" value="PROKAR_LIPOPROTEIN"/>
    <property type="match status" value="1"/>
</dbReference>
<gene>
    <name evidence="2" type="ORF">EubceDRAFT1_0882</name>
</gene>
<dbReference type="STRING" id="633697.EubceDRAFT1_0882"/>
<dbReference type="HOGENOM" id="CLU_1737786_0_0_9"/>
<evidence type="ECO:0000256" key="1">
    <source>
        <dbReference type="SAM" id="SignalP"/>
    </source>
</evidence>
<dbReference type="AlphaFoldDB" id="I5ASD8"/>
<accession>I5ASD8</accession>
<keyword evidence="3" id="KW-1185">Reference proteome</keyword>
<feature type="chain" id="PRO_5039636532" description="Lipocalin-like domain-containing protein" evidence="1">
    <location>
        <begin position="21"/>
        <end position="150"/>
    </location>
</feature>
<proteinExistence type="predicted"/>
<evidence type="ECO:0008006" key="4">
    <source>
        <dbReference type="Google" id="ProtNLM"/>
    </source>
</evidence>
<sequence length="150" mass="16468">MKKKATAVILGLVMALGMSACTKTSSKSYSFDVSTGDKVEVKLDTSDGYDLTQEDGRFTVKNADGEDLLQASWATAEDFDSYVKTVKNDQNAEINSEEDDYIYWDYTEEDGTVEHNRAIMVSGKTGILIGSLADKDEGTKAYEALTFTVK</sequence>
<feature type="signal peptide" evidence="1">
    <location>
        <begin position="1"/>
        <end position="20"/>
    </location>
</feature>
<dbReference type="eggNOG" id="ENOG5033I4D">
    <property type="taxonomic scope" value="Bacteria"/>
</dbReference>
<name>I5ASD8_EUBC6</name>
<dbReference type="Proteomes" id="UP000005753">
    <property type="component" value="Chromosome"/>
</dbReference>
<protein>
    <recommendedName>
        <fullName evidence="4">Lipocalin-like domain-containing protein</fullName>
    </recommendedName>
</protein>
<evidence type="ECO:0000313" key="2">
    <source>
        <dbReference type="EMBL" id="EIM56711.1"/>
    </source>
</evidence>
<organism evidence="2 3">
    <name type="scientific">Eubacterium cellulosolvens (strain ATCC 43171 / JCM 9499 / 6)</name>
    <name type="common">Cillobacterium cellulosolvens</name>
    <dbReference type="NCBI Taxonomy" id="633697"/>
    <lineage>
        <taxon>Bacteria</taxon>
        <taxon>Bacillati</taxon>
        <taxon>Bacillota</taxon>
        <taxon>Clostridia</taxon>
        <taxon>Eubacteriales</taxon>
        <taxon>Eubacteriaceae</taxon>
        <taxon>Eubacterium</taxon>
    </lineage>
</organism>
<reference evidence="2 3" key="2">
    <citation type="submission" date="2012-02" db="EMBL/GenBank/DDBJ databases">
        <title>Improved High-Quality Draft sequence of Eubacterium cellulosolvens 6.</title>
        <authorList>
            <consortium name="US DOE Joint Genome Institute"/>
            <person name="Lucas S."/>
            <person name="Han J."/>
            <person name="Lapidus A."/>
            <person name="Cheng J.-F."/>
            <person name="Goodwin L."/>
            <person name="Pitluck S."/>
            <person name="Peters L."/>
            <person name="Mikhailova N."/>
            <person name="Gu W."/>
            <person name="Detter J.C."/>
            <person name="Han C."/>
            <person name="Tapia R."/>
            <person name="Land M."/>
            <person name="Hauser L."/>
            <person name="Kyrpides N."/>
            <person name="Ivanova N."/>
            <person name="Pagani I."/>
            <person name="Johnson E."/>
            <person name="Mukhopadhyay B."/>
            <person name="Anderson I."/>
            <person name="Woyke T."/>
        </authorList>
    </citation>
    <scope>NUCLEOTIDE SEQUENCE [LARGE SCALE GENOMIC DNA]</scope>
    <source>
        <strain evidence="2 3">6</strain>
    </source>
</reference>
<keyword evidence="1" id="KW-0732">Signal</keyword>